<reference evidence="1 2" key="1">
    <citation type="submission" date="2020-07" db="EMBL/GenBank/DDBJ databases">
        <title>Sequencing the genomes of 1000 actinobacteria strains.</title>
        <authorList>
            <person name="Klenk H.-P."/>
        </authorList>
    </citation>
    <scope>NUCLEOTIDE SEQUENCE [LARGE SCALE GENOMIC DNA]</scope>
    <source>
        <strain evidence="1 2">DSM 45927</strain>
    </source>
</reference>
<dbReference type="Proteomes" id="UP000575985">
    <property type="component" value="Unassembled WGS sequence"/>
</dbReference>
<proteinExistence type="predicted"/>
<dbReference type="AlphaFoldDB" id="A0A853BFD4"/>
<evidence type="ECO:0000313" key="2">
    <source>
        <dbReference type="Proteomes" id="UP000575985"/>
    </source>
</evidence>
<name>A0A853BFD4_9ACTN</name>
<protein>
    <submittedName>
        <fullName evidence="1">Uncharacterized protein</fullName>
    </submittedName>
</protein>
<keyword evidence="2" id="KW-1185">Reference proteome</keyword>
<accession>A0A853BFD4</accession>
<dbReference type="EMBL" id="JACCFO010000001">
    <property type="protein sequence ID" value="NYI94043.1"/>
    <property type="molecule type" value="Genomic_DNA"/>
</dbReference>
<gene>
    <name evidence="1" type="ORF">HNR12_000320</name>
</gene>
<comment type="caution">
    <text evidence="1">The sequence shown here is derived from an EMBL/GenBank/DDBJ whole genome shotgun (WGS) entry which is preliminary data.</text>
</comment>
<dbReference type="RefSeq" id="WP_217782106.1">
    <property type="nucleotide sequence ID" value="NZ_JAHRXH010000014.1"/>
</dbReference>
<sequence>MEGNDKNHPPGLADELPEPPGKWACRLCERDGNTGQCCSWCGNPLSENANLLPLPDERPTRVRPYLNRLDHLDG</sequence>
<evidence type="ECO:0000313" key="1">
    <source>
        <dbReference type="EMBL" id="NYI94043.1"/>
    </source>
</evidence>
<organism evidence="1 2">
    <name type="scientific">Streptomonospora nanhaiensis</name>
    <dbReference type="NCBI Taxonomy" id="1323731"/>
    <lineage>
        <taxon>Bacteria</taxon>
        <taxon>Bacillati</taxon>
        <taxon>Actinomycetota</taxon>
        <taxon>Actinomycetes</taxon>
        <taxon>Streptosporangiales</taxon>
        <taxon>Nocardiopsidaceae</taxon>
        <taxon>Streptomonospora</taxon>
    </lineage>
</organism>